<sequence length="511" mass="55127">MARQGDKNARSDLAPLAAEDERFAAEDGGARAQPLTPAGTRSAIEQEMLGAYASNQTALVLLVPLLAIIIAAMLSVWVSWTHAAIWLAAILIGNGLLTHLCRRYLDADGGLPRAAVWQRRFVAAEFVNGLLWSAPAFLGAAPGGQVPTIFLFAILIVALSIRTLTASNLPSANLAGTVPITAAIVLTFGMLGGPMHLAMAGLAIGAQVFFMIVARQLRAGAPEMIGLRAEKDALIGELEQARAQSEEARRRAEEASLAKSRFLATMSHELRTPLNAILGFSEVLKDEMLGAHTVAAYKEYSADIHRSGRHLLNLIDEILDLSRIEADRYELREEAVALVDTVEDCRRLLRLHAHRRGITLKADFETDLPAIRGDQRAVRQIVLNLLTNAIKFSPDGSAIDLMVGWTTSGGQYLSVTDSGPGIPEEEIPTVLQAFGRGTLAVRNAEEGSGLGLPIVVKLVELHGGRFDLHSRLHQGTEVIVTFPRERVTAARPPQQDNLRRGAARRHGGRAA</sequence>
<dbReference type="SUPFAM" id="SSF47384">
    <property type="entry name" value="Homodimeric domain of signal transducing histidine kinase"/>
    <property type="match status" value="1"/>
</dbReference>
<proteinExistence type="predicted"/>
<dbReference type="Pfam" id="PF00512">
    <property type="entry name" value="HisKA"/>
    <property type="match status" value="1"/>
</dbReference>
<protein>
    <recommendedName>
        <fullName evidence="2">histidine kinase</fullName>
        <ecNumber evidence="2">2.7.13.3</ecNumber>
    </recommendedName>
</protein>
<dbReference type="RefSeq" id="WP_340330640.1">
    <property type="nucleotide sequence ID" value="NZ_JAZHOF010000006.1"/>
</dbReference>
<evidence type="ECO:0000313" key="11">
    <source>
        <dbReference type="EMBL" id="MEJ8572947.1"/>
    </source>
</evidence>
<dbReference type="InterPro" id="IPR003594">
    <property type="entry name" value="HATPase_dom"/>
</dbReference>
<evidence type="ECO:0000256" key="7">
    <source>
        <dbReference type="SAM" id="Coils"/>
    </source>
</evidence>
<dbReference type="PRINTS" id="PR00344">
    <property type="entry name" value="BCTRLSENSOR"/>
</dbReference>
<feature type="domain" description="Histidine kinase" evidence="10">
    <location>
        <begin position="265"/>
        <end position="486"/>
    </location>
</feature>
<feature type="region of interest" description="Disordered" evidence="8">
    <location>
        <begin position="489"/>
        <end position="511"/>
    </location>
</feature>
<dbReference type="SMART" id="SM00387">
    <property type="entry name" value="HATPase_c"/>
    <property type="match status" value="1"/>
</dbReference>
<evidence type="ECO:0000256" key="8">
    <source>
        <dbReference type="SAM" id="MobiDB-lite"/>
    </source>
</evidence>
<evidence type="ECO:0000256" key="6">
    <source>
        <dbReference type="ARBA" id="ARBA00023012"/>
    </source>
</evidence>
<dbReference type="EMBL" id="JAZHOF010000006">
    <property type="protein sequence ID" value="MEJ8572947.1"/>
    <property type="molecule type" value="Genomic_DNA"/>
</dbReference>
<dbReference type="PANTHER" id="PTHR43711">
    <property type="entry name" value="TWO-COMPONENT HISTIDINE KINASE"/>
    <property type="match status" value="1"/>
</dbReference>
<evidence type="ECO:0000256" key="2">
    <source>
        <dbReference type="ARBA" id="ARBA00012438"/>
    </source>
</evidence>
<dbReference type="GO" id="GO:0000155">
    <property type="term" value="F:phosphorelay sensor kinase activity"/>
    <property type="evidence" value="ECO:0007669"/>
    <property type="project" value="InterPro"/>
</dbReference>
<dbReference type="AlphaFoldDB" id="A0AAW9RRS8"/>
<keyword evidence="7" id="KW-0175">Coiled coil</keyword>
<keyword evidence="6" id="KW-0902">Two-component regulatory system</keyword>
<dbReference type="SUPFAM" id="SSF55874">
    <property type="entry name" value="ATPase domain of HSP90 chaperone/DNA topoisomerase II/histidine kinase"/>
    <property type="match status" value="1"/>
</dbReference>
<evidence type="ECO:0000256" key="3">
    <source>
        <dbReference type="ARBA" id="ARBA00022553"/>
    </source>
</evidence>
<feature type="compositionally biased region" description="Basic residues" evidence="8">
    <location>
        <begin position="501"/>
        <end position="511"/>
    </location>
</feature>
<dbReference type="CDD" id="cd00075">
    <property type="entry name" value="HATPase"/>
    <property type="match status" value="1"/>
</dbReference>
<organism evidence="11 12">
    <name type="scientific">Microbaculum marinum</name>
    <dbReference type="NCBI Taxonomy" id="1764581"/>
    <lineage>
        <taxon>Bacteria</taxon>
        <taxon>Pseudomonadati</taxon>
        <taxon>Pseudomonadota</taxon>
        <taxon>Alphaproteobacteria</taxon>
        <taxon>Hyphomicrobiales</taxon>
        <taxon>Tepidamorphaceae</taxon>
        <taxon>Microbaculum</taxon>
    </lineage>
</organism>
<dbReference type="CDD" id="cd00082">
    <property type="entry name" value="HisKA"/>
    <property type="match status" value="1"/>
</dbReference>
<comment type="catalytic activity">
    <reaction evidence="1">
        <text>ATP + protein L-histidine = ADP + protein N-phospho-L-histidine.</text>
        <dbReference type="EC" id="2.7.13.3"/>
    </reaction>
</comment>
<dbReference type="SMART" id="SM00388">
    <property type="entry name" value="HisKA"/>
    <property type="match status" value="1"/>
</dbReference>
<keyword evidence="12" id="KW-1185">Reference proteome</keyword>
<feature type="transmembrane region" description="Helical" evidence="9">
    <location>
        <begin position="83"/>
        <end position="101"/>
    </location>
</feature>
<comment type="caution">
    <text evidence="11">The sequence shown here is derived from an EMBL/GenBank/DDBJ whole genome shotgun (WGS) entry which is preliminary data.</text>
</comment>
<dbReference type="Gene3D" id="3.30.565.10">
    <property type="entry name" value="Histidine kinase-like ATPase, C-terminal domain"/>
    <property type="match status" value="1"/>
</dbReference>
<dbReference type="EC" id="2.7.13.3" evidence="2"/>
<dbReference type="InterPro" id="IPR036097">
    <property type="entry name" value="HisK_dim/P_sf"/>
</dbReference>
<keyword evidence="9" id="KW-0472">Membrane</keyword>
<evidence type="ECO:0000256" key="9">
    <source>
        <dbReference type="SAM" id="Phobius"/>
    </source>
</evidence>
<feature type="transmembrane region" description="Helical" evidence="9">
    <location>
        <begin position="58"/>
        <end position="77"/>
    </location>
</feature>
<feature type="transmembrane region" description="Helical" evidence="9">
    <location>
        <begin position="121"/>
        <end position="140"/>
    </location>
</feature>
<dbReference type="InterPro" id="IPR004358">
    <property type="entry name" value="Sig_transdc_His_kin-like_C"/>
</dbReference>
<feature type="coiled-coil region" evidence="7">
    <location>
        <begin position="224"/>
        <end position="258"/>
    </location>
</feature>
<keyword evidence="5 11" id="KW-0418">Kinase</keyword>
<evidence type="ECO:0000256" key="5">
    <source>
        <dbReference type="ARBA" id="ARBA00022777"/>
    </source>
</evidence>
<dbReference type="Gene3D" id="1.10.287.130">
    <property type="match status" value="1"/>
</dbReference>
<evidence type="ECO:0000256" key="1">
    <source>
        <dbReference type="ARBA" id="ARBA00000085"/>
    </source>
</evidence>
<dbReference type="PROSITE" id="PS50109">
    <property type="entry name" value="HIS_KIN"/>
    <property type="match status" value="1"/>
</dbReference>
<dbReference type="PANTHER" id="PTHR43711:SF26">
    <property type="entry name" value="SENSOR HISTIDINE KINASE RCSC"/>
    <property type="match status" value="1"/>
</dbReference>
<keyword evidence="4" id="KW-0808">Transferase</keyword>
<dbReference type="Proteomes" id="UP001378188">
    <property type="component" value="Unassembled WGS sequence"/>
</dbReference>
<accession>A0AAW9RRS8</accession>
<feature type="transmembrane region" description="Helical" evidence="9">
    <location>
        <begin position="146"/>
        <end position="165"/>
    </location>
</feature>
<dbReference type="Pfam" id="PF02518">
    <property type="entry name" value="HATPase_c"/>
    <property type="match status" value="1"/>
</dbReference>
<dbReference type="InterPro" id="IPR036890">
    <property type="entry name" value="HATPase_C_sf"/>
</dbReference>
<reference evidence="11 12" key="1">
    <citation type="submission" date="2024-02" db="EMBL/GenBank/DDBJ databases">
        <title>Genome analysis and characterization of Microbaculum marinisediminis sp. nov., isolated from marine sediment.</title>
        <authorList>
            <person name="Du Z.-J."/>
            <person name="Ye Y.-Q."/>
            <person name="Zhang Z.-R."/>
            <person name="Yuan S.-M."/>
            <person name="Zhang X.-Y."/>
        </authorList>
    </citation>
    <scope>NUCLEOTIDE SEQUENCE [LARGE SCALE GENOMIC DNA]</scope>
    <source>
        <strain evidence="11 12">SDUM1044001</strain>
    </source>
</reference>
<keyword evidence="3" id="KW-0597">Phosphoprotein</keyword>
<gene>
    <name evidence="11" type="ORF">V3328_15765</name>
</gene>
<keyword evidence="9" id="KW-1133">Transmembrane helix</keyword>
<dbReference type="InterPro" id="IPR050736">
    <property type="entry name" value="Sensor_HK_Regulatory"/>
</dbReference>
<dbReference type="InterPro" id="IPR003661">
    <property type="entry name" value="HisK_dim/P_dom"/>
</dbReference>
<name>A0AAW9RRS8_9HYPH</name>
<keyword evidence="9" id="KW-0812">Transmembrane</keyword>
<evidence type="ECO:0000259" key="10">
    <source>
        <dbReference type="PROSITE" id="PS50109"/>
    </source>
</evidence>
<evidence type="ECO:0000256" key="4">
    <source>
        <dbReference type="ARBA" id="ARBA00022679"/>
    </source>
</evidence>
<evidence type="ECO:0000313" key="12">
    <source>
        <dbReference type="Proteomes" id="UP001378188"/>
    </source>
</evidence>
<dbReference type="InterPro" id="IPR005467">
    <property type="entry name" value="His_kinase_dom"/>
</dbReference>